<organism evidence="3 4">
    <name type="scientific">Flavobacterium silvaticum</name>
    <dbReference type="NCBI Taxonomy" id="1852020"/>
    <lineage>
        <taxon>Bacteria</taxon>
        <taxon>Pseudomonadati</taxon>
        <taxon>Bacteroidota</taxon>
        <taxon>Flavobacteriia</taxon>
        <taxon>Flavobacteriales</taxon>
        <taxon>Flavobacteriaceae</taxon>
        <taxon>Flavobacterium</taxon>
    </lineage>
</organism>
<dbReference type="Pfam" id="PF18962">
    <property type="entry name" value="Por_Secre_tail"/>
    <property type="match status" value="1"/>
</dbReference>
<reference evidence="3" key="1">
    <citation type="submission" date="2020-02" db="EMBL/GenBank/DDBJ databases">
        <title>Flavobacterium sp. genome.</title>
        <authorList>
            <person name="Jung H.S."/>
            <person name="Baek J.H."/>
            <person name="Jeon C.O."/>
        </authorList>
    </citation>
    <scope>NUCLEOTIDE SEQUENCE</scope>
    <source>
        <strain evidence="3">SE-s28</strain>
    </source>
</reference>
<keyword evidence="1" id="KW-0732">Signal</keyword>
<dbReference type="InterPro" id="IPR026444">
    <property type="entry name" value="Secre_tail"/>
</dbReference>
<dbReference type="NCBIfam" id="TIGR04183">
    <property type="entry name" value="Por_Secre_tail"/>
    <property type="match status" value="1"/>
</dbReference>
<evidence type="ECO:0000313" key="4">
    <source>
        <dbReference type="Proteomes" id="UP000712080"/>
    </source>
</evidence>
<dbReference type="RefSeq" id="WP_169527002.1">
    <property type="nucleotide sequence ID" value="NZ_JAAMPU010000103.1"/>
</dbReference>
<comment type="caution">
    <text evidence="3">The sequence shown here is derived from an EMBL/GenBank/DDBJ whole genome shotgun (WGS) entry which is preliminary data.</text>
</comment>
<evidence type="ECO:0000259" key="2">
    <source>
        <dbReference type="Pfam" id="PF18962"/>
    </source>
</evidence>
<proteinExistence type="predicted"/>
<accession>A0A972FMF6</accession>
<sequence>MKKLYISIIILLTLNSRSQTVSTFLESNENVLNALNIEDNDLYAAGSGLIVKKNISSAGSSFTSSYIGGSGYSGICTIGDDTYISKNSNGDPGIYKWNQSNSQFQLVLSSSTVGGLAHRGEELYTRDVDQIFKVDFSTTPATLVEIANNLTGTTFFSRLGLKIYGDYLYVKELSGISRIDLNSPDYQKEFVVPCTGNSFVKAADSVFYVTQGNGVNIVDSGSGTSSLLVNLPGFIGTNDIVLKDNSLFVTAIEGNYDQVARIDLEDLSVMDTETGKFVVYPNPSRDVLRIKSRQNPESVSIITQNGQLVKTLPLQSDQIDISGLSKGIYFIKCGDSYSRFVKE</sequence>
<evidence type="ECO:0000313" key="3">
    <source>
        <dbReference type="EMBL" id="NMH27910.1"/>
    </source>
</evidence>
<gene>
    <name evidence="3" type="ORF">G6047_07690</name>
</gene>
<protein>
    <submittedName>
        <fullName evidence="3">T9SS type A sorting domain-containing protein</fullName>
    </submittedName>
</protein>
<dbReference type="AlphaFoldDB" id="A0A972FMF6"/>
<dbReference type="Proteomes" id="UP000712080">
    <property type="component" value="Unassembled WGS sequence"/>
</dbReference>
<feature type="domain" description="Secretion system C-terminal sorting" evidence="2">
    <location>
        <begin position="279"/>
        <end position="337"/>
    </location>
</feature>
<name>A0A972FMF6_9FLAO</name>
<evidence type="ECO:0000256" key="1">
    <source>
        <dbReference type="ARBA" id="ARBA00022729"/>
    </source>
</evidence>
<dbReference type="SUPFAM" id="SSF63825">
    <property type="entry name" value="YWTD domain"/>
    <property type="match status" value="2"/>
</dbReference>
<dbReference type="EMBL" id="JAAMPU010000103">
    <property type="protein sequence ID" value="NMH27910.1"/>
    <property type="molecule type" value="Genomic_DNA"/>
</dbReference>
<keyword evidence="4" id="KW-1185">Reference proteome</keyword>